<gene>
    <name evidence="1" type="ORF">ES332_D02G083600v1</name>
</gene>
<keyword evidence="2" id="KW-1185">Reference proteome</keyword>
<proteinExistence type="predicted"/>
<protein>
    <submittedName>
        <fullName evidence="1">Uncharacterized protein</fullName>
    </submittedName>
</protein>
<sequence length="56" mass="6408">MLRKEAKRSKSWLLRALIVAWEEGFGWGCFQGVFLHLSTPFTVSKNFASFTICVVI</sequence>
<accession>A0A5D2LUP1</accession>
<dbReference type="AlphaFoldDB" id="A0A5D2LUP1"/>
<name>A0A5D2LUP1_GOSTO</name>
<reference evidence="1 2" key="1">
    <citation type="submission" date="2019-07" db="EMBL/GenBank/DDBJ databases">
        <title>WGS assembly of Gossypium tomentosum.</title>
        <authorList>
            <person name="Chen Z.J."/>
            <person name="Sreedasyam A."/>
            <person name="Ando A."/>
            <person name="Song Q."/>
            <person name="De L."/>
            <person name="Hulse-Kemp A."/>
            <person name="Ding M."/>
            <person name="Ye W."/>
            <person name="Kirkbride R."/>
            <person name="Jenkins J."/>
            <person name="Plott C."/>
            <person name="Lovell J."/>
            <person name="Lin Y.-M."/>
            <person name="Vaughn R."/>
            <person name="Liu B."/>
            <person name="Li W."/>
            <person name="Simpson S."/>
            <person name="Scheffler B."/>
            <person name="Saski C."/>
            <person name="Grover C."/>
            <person name="Hu G."/>
            <person name="Conover J."/>
            <person name="Carlson J."/>
            <person name="Shu S."/>
            <person name="Boston L."/>
            <person name="Williams M."/>
            <person name="Peterson D."/>
            <person name="Mcgee K."/>
            <person name="Jones D."/>
            <person name="Wendel J."/>
            <person name="Stelly D."/>
            <person name="Grimwood J."/>
            <person name="Schmutz J."/>
        </authorList>
    </citation>
    <scope>NUCLEOTIDE SEQUENCE [LARGE SCALE GENOMIC DNA]</scope>
    <source>
        <strain evidence="1">7179.01</strain>
    </source>
</reference>
<evidence type="ECO:0000313" key="1">
    <source>
        <dbReference type="EMBL" id="TYH82754.1"/>
    </source>
</evidence>
<organism evidence="1 2">
    <name type="scientific">Gossypium tomentosum</name>
    <name type="common">Hawaiian cotton</name>
    <name type="synonym">Gossypium sandvicense</name>
    <dbReference type="NCBI Taxonomy" id="34277"/>
    <lineage>
        <taxon>Eukaryota</taxon>
        <taxon>Viridiplantae</taxon>
        <taxon>Streptophyta</taxon>
        <taxon>Embryophyta</taxon>
        <taxon>Tracheophyta</taxon>
        <taxon>Spermatophyta</taxon>
        <taxon>Magnoliopsida</taxon>
        <taxon>eudicotyledons</taxon>
        <taxon>Gunneridae</taxon>
        <taxon>Pentapetalae</taxon>
        <taxon>rosids</taxon>
        <taxon>malvids</taxon>
        <taxon>Malvales</taxon>
        <taxon>Malvaceae</taxon>
        <taxon>Malvoideae</taxon>
        <taxon>Gossypium</taxon>
    </lineage>
</organism>
<dbReference type="Proteomes" id="UP000322667">
    <property type="component" value="Chromosome D02"/>
</dbReference>
<evidence type="ECO:0000313" key="2">
    <source>
        <dbReference type="Proteomes" id="UP000322667"/>
    </source>
</evidence>
<dbReference type="EMBL" id="CM017624">
    <property type="protein sequence ID" value="TYH82754.1"/>
    <property type="molecule type" value="Genomic_DNA"/>
</dbReference>